<dbReference type="EMBL" id="LGRX02015282">
    <property type="protein sequence ID" value="KAK3263549.1"/>
    <property type="molecule type" value="Genomic_DNA"/>
</dbReference>
<reference evidence="2 3" key="1">
    <citation type="journal article" date="2015" name="Genome Biol. Evol.">
        <title>Comparative Genomics of a Bacterivorous Green Alga Reveals Evolutionary Causalities and Consequences of Phago-Mixotrophic Mode of Nutrition.</title>
        <authorList>
            <person name="Burns J.A."/>
            <person name="Paasch A."/>
            <person name="Narechania A."/>
            <person name="Kim E."/>
        </authorList>
    </citation>
    <scope>NUCLEOTIDE SEQUENCE [LARGE SCALE GENOMIC DNA]</scope>
    <source>
        <strain evidence="2 3">PLY_AMNH</strain>
    </source>
</reference>
<proteinExistence type="predicted"/>
<evidence type="ECO:0000259" key="1">
    <source>
        <dbReference type="PROSITE" id="PS50042"/>
    </source>
</evidence>
<evidence type="ECO:0000313" key="2">
    <source>
        <dbReference type="EMBL" id="KAK3263549.1"/>
    </source>
</evidence>
<dbReference type="CDD" id="cd00038">
    <property type="entry name" value="CAP_ED"/>
    <property type="match status" value="1"/>
</dbReference>
<feature type="domain" description="Cyclic nucleotide-binding" evidence="1">
    <location>
        <begin position="96"/>
        <end position="207"/>
    </location>
</feature>
<dbReference type="Proteomes" id="UP001190700">
    <property type="component" value="Unassembled WGS sequence"/>
</dbReference>
<accession>A0AAE0FPE9</accession>
<gene>
    <name evidence="2" type="ORF">CYMTET_27651</name>
</gene>
<dbReference type="InterPro" id="IPR018490">
    <property type="entry name" value="cNMP-bd_dom_sf"/>
</dbReference>
<name>A0AAE0FPE9_9CHLO</name>
<dbReference type="Pfam" id="PF00027">
    <property type="entry name" value="cNMP_binding"/>
    <property type="match status" value="1"/>
</dbReference>
<protein>
    <recommendedName>
        <fullName evidence="1">Cyclic nucleotide-binding domain-containing protein</fullName>
    </recommendedName>
</protein>
<dbReference type="InterPro" id="IPR014710">
    <property type="entry name" value="RmlC-like_jellyroll"/>
</dbReference>
<dbReference type="SUPFAM" id="SSF51206">
    <property type="entry name" value="cAMP-binding domain-like"/>
    <property type="match status" value="2"/>
</dbReference>
<dbReference type="Gene3D" id="2.60.120.10">
    <property type="entry name" value="Jelly Rolls"/>
    <property type="match status" value="2"/>
</dbReference>
<sequence>MSNMVDKPAKDDMELWEAKVQKQYMDWRARRKEVRRLPNLRSFVSTVRIILEICRRFKHAGAGREENRRIALEKKGALRTRAELNLVQESMERLRYFQHINPFQLEALRRVVQYRNLYKGEVLFEEEELSKEYYVVAKGTISMHRKITGESGSDVPEFVTVAKYYMGESFNEGTLSQGEYSRQREMARALETTSLFVIDRASYARIMEGMHLERLQAIVSNLRNMTFFRNLVGAEGEKALNQLALCVINRDVPSGTIIVQQGNVNDTDFFYGITMGTVRVLRLSNPPKAKMACPQVHMQRIFKSPFPVCSLSQSSVHAREHILANPHDSFFKRDAPMQSQRFRGSDILSKANCQGASLRSPRSRIHMPVKAALPEEARETVGVPLGFDAVGPRRCHKGPMEQQAVLEIDSLSVGCCLVRGMSEQHQWRSDTSGSIVTLETTSDASFYIINKWDFLR</sequence>
<organism evidence="2 3">
    <name type="scientific">Cymbomonas tetramitiformis</name>
    <dbReference type="NCBI Taxonomy" id="36881"/>
    <lineage>
        <taxon>Eukaryota</taxon>
        <taxon>Viridiplantae</taxon>
        <taxon>Chlorophyta</taxon>
        <taxon>Pyramimonadophyceae</taxon>
        <taxon>Pyramimonadales</taxon>
        <taxon>Pyramimonadaceae</taxon>
        <taxon>Cymbomonas</taxon>
    </lineage>
</organism>
<dbReference type="PANTHER" id="PTHR23011">
    <property type="entry name" value="CYCLIC NUCLEOTIDE-BINDING DOMAIN CONTAINING PROTEIN"/>
    <property type="match status" value="1"/>
</dbReference>
<dbReference type="PROSITE" id="PS50042">
    <property type="entry name" value="CNMP_BINDING_3"/>
    <property type="match status" value="1"/>
</dbReference>
<comment type="caution">
    <text evidence="2">The sequence shown here is derived from an EMBL/GenBank/DDBJ whole genome shotgun (WGS) entry which is preliminary data.</text>
</comment>
<dbReference type="PANTHER" id="PTHR23011:SF28">
    <property type="entry name" value="CYCLIC NUCLEOTIDE-BINDING DOMAIN CONTAINING PROTEIN"/>
    <property type="match status" value="1"/>
</dbReference>
<keyword evidence="3" id="KW-1185">Reference proteome</keyword>
<dbReference type="SMART" id="SM00100">
    <property type="entry name" value="cNMP"/>
    <property type="match status" value="1"/>
</dbReference>
<evidence type="ECO:0000313" key="3">
    <source>
        <dbReference type="Proteomes" id="UP001190700"/>
    </source>
</evidence>
<dbReference type="InterPro" id="IPR000595">
    <property type="entry name" value="cNMP-bd_dom"/>
</dbReference>
<dbReference type="AlphaFoldDB" id="A0AAE0FPE9"/>